<dbReference type="InterPro" id="IPR008936">
    <property type="entry name" value="Rho_GTPase_activation_prot"/>
</dbReference>
<dbReference type="InParanoid" id="W4KPB9"/>
<dbReference type="SUPFAM" id="SSF103657">
    <property type="entry name" value="BAR/IMD domain-like"/>
    <property type="match status" value="1"/>
</dbReference>
<evidence type="ECO:0000313" key="5">
    <source>
        <dbReference type="Proteomes" id="UP000030671"/>
    </source>
</evidence>
<feature type="compositionally biased region" description="Pro residues" evidence="2">
    <location>
        <begin position="587"/>
        <end position="597"/>
    </location>
</feature>
<dbReference type="EMBL" id="KI925454">
    <property type="protein sequence ID" value="ETW87688.1"/>
    <property type="molecule type" value="Genomic_DNA"/>
</dbReference>
<dbReference type="InterPro" id="IPR001060">
    <property type="entry name" value="FCH_dom"/>
</dbReference>
<evidence type="ECO:0000256" key="1">
    <source>
        <dbReference type="ARBA" id="ARBA00022468"/>
    </source>
</evidence>
<dbReference type="GeneID" id="20676797"/>
<dbReference type="Gene3D" id="1.20.1270.60">
    <property type="entry name" value="Arfaptin homology (AH) domain/BAR domain"/>
    <property type="match status" value="1"/>
</dbReference>
<sequence>MASSVDNPPRTSLEGPQSGPIPLFDFHLRILADSYISFFQERKRIEEIYIESLSRLHQKSKAIDTYLDDHVEINSTRRAWSEVRDNVERETQAREAFLNTLLVDVLNPLINMRETQDRTRKRVKEELKESTATHAEFAESQLPKLKRAYIRKCQEVEEHKAASLVSPAAISPTAHDSQPLAPSRSNPSLPSRPTVTSPQPLRPLDRRPSGSMPRNRSPSSASAALQDLAHQGKKQLNQLITFLDKGQKESLGGRGQDSALRSVRAKREADEADKEYRKAVHWAETLRLRRVKTLEAGYSSLERFVLESTETVKRALITYTDNMLATSATQSQLASHARQMVDRISPGRDTSRVSAHIPRSLAMAIPKPILYYNYRVGECRDLIFGVSMVDYATSRGLVGDSIPKIVKICIEEIDQRGLECEGIYRVSGRFAVVQELQHKIERDEQVFQLNPVTDDVYSVSSLLKLYLRELPEPLFRFPLQDRIQHTAGIAEHTSNGFVLLRAKMRRLPPIHRATLKALVEHLSRVAAKCDKNKMDAKNLAIVFGGVIFGEDEIPQGTDLLSVQTWKDSLMEDLIENAQLLYDDGVPPSSPPLPPAPAGEPVSLFPYGSSHTKVSNVPLPNAAPRRPNESDFTPQLPPRPTSSIHPSARNSVMSPPKLPIELPPSLRASQRQEGSDTPMVSRGSTPPFSVSQRSDDSSIRSDPSASERTGGSTAATPITRSFASTPSSLPSPTSTANHDDFPPTSDPTDAIKSPASSSHGHP</sequence>
<evidence type="ECO:0000259" key="3">
    <source>
        <dbReference type="PROSITE" id="PS50238"/>
    </source>
</evidence>
<keyword evidence="5" id="KW-1185">Reference proteome</keyword>
<dbReference type="OrthoDB" id="79452at2759"/>
<dbReference type="InterPro" id="IPR000198">
    <property type="entry name" value="RhoGAP_dom"/>
</dbReference>
<reference evidence="4 5" key="1">
    <citation type="journal article" date="2012" name="New Phytol.">
        <title>Insight into trade-off between wood decay and parasitism from the genome of a fungal forest pathogen.</title>
        <authorList>
            <person name="Olson A."/>
            <person name="Aerts A."/>
            <person name="Asiegbu F."/>
            <person name="Belbahri L."/>
            <person name="Bouzid O."/>
            <person name="Broberg A."/>
            <person name="Canback B."/>
            <person name="Coutinho P.M."/>
            <person name="Cullen D."/>
            <person name="Dalman K."/>
            <person name="Deflorio G."/>
            <person name="van Diepen L.T."/>
            <person name="Dunand C."/>
            <person name="Duplessis S."/>
            <person name="Durling M."/>
            <person name="Gonthier P."/>
            <person name="Grimwood J."/>
            <person name="Fossdal C.G."/>
            <person name="Hansson D."/>
            <person name="Henrissat B."/>
            <person name="Hietala A."/>
            <person name="Himmelstrand K."/>
            <person name="Hoffmeister D."/>
            <person name="Hogberg N."/>
            <person name="James T.Y."/>
            <person name="Karlsson M."/>
            <person name="Kohler A."/>
            <person name="Kues U."/>
            <person name="Lee Y.H."/>
            <person name="Lin Y.C."/>
            <person name="Lind M."/>
            <person name="Lindquist E."/>
            <person name="Lombard V."/>
            <person name="Lucas S."/>
            <person name="Lunden K."/>
            <person name="Morin E."/>
            <person name="Murat C."/>
            <person name="Park J."/>
            <person name="Raffaello T."/>
            <person name="Rouze P."/>
            <person name="Salamov A."/>
            <person name="Schmutz J."/>
            <person name="Solheim H."/>
            <person name="Stahlberg J."/>
            <person name="Velez H."/>
            <person name="de Vries R.P."/>
            <person name="Wiebenga A."/>
            <person name="Woodward S."/>
            <person name="Yakovlev I."/>
            <person name="Garbelotto M."/>
            <person name="Martin F."/>
            <person name="Grigoriev I.V."/>
            <person name="Stenlid J."/>
        </authorList>
    </citation>
    <scope>NUCLEOTIDE SEQUENCE [LARGE SCALE GENOMIC DNA]</scope>
    <source>
        <strain evidence="4 5">TC 32-1</strain>
    </source>
</reference>
<dbReference type="eggNOG" id="KOG1450">
    <property type="taxonomic scope" value="Eukaryota"/>
</dbReference>
<dbReference type="KEGG" id="hir:HETIRDRAFT_457156"/>
<feature type="region of interest" description="Disordered" evidence="2">
    <location>
        <begin position="581"/>
        <end position="761"/>
    </location>
</feature>
<dbReference type="AlphaFoldDB" id="W4KPB9"/>
<evidence type="ECO:0000256" key="2">
    <source>
        <dbReference type="SAM" id="MobiDB-lite"/>
    </source>
</evidence>
<feature type="compositionally biased region" description="Low complexity" evidence="2">
    <location>
        <begin position="723"/>
        <end position="734"/>
    </location>
</feature>
<dbReference type="InterPro" id="IPR050729">
    <property type="entry name" value="Rho-GAP"/>
</dbReference>
<protein>
    <recommendedName>
        <fullName evidence="3">Rho-GAP domain-containing protein</fullName>
    </recommendedName>
</protein>
<keyword evidence="1" id="KW-0343">GTPase activation</keyword>
<dbReference type="Gene3D" id="1.10.555.10">
    <property type="entry name" value="Rho GTPase activation protein"/>
    <property type="match status" value="1"/>
</dbReference>
<dbReference type="SMART" id="SM00324">
    <property type="entry name" value="RhoGAP"/>
    <property type="match status" value="1"/>
</dbReference>
<dbReference type="RefSeq" id="XP_009541557.1">
    <property type="nucleotide sequence ID" value="XM_009543262.1"/>
</dbReference>
<dbReference type="HOGENOM" id="CLU_008682_1_1_1"/>
<feature type="domain" description="Rho-GAP" evidence="3">
    <location>
        <begin position="386"/>
        <end position="581"/>
    </location>
</feature>
<feature type="compositionally biased region" description="Polar residues" evidence="2">
    <location>
        <begin position="708"/>
        <end position="722"/>
    </location>
</feature>
<dbReference type="Proteomes" id="UP000030671">
    <property type="component" value="Unassembled WGS sequence"/>
</dbReference>
<dbReference type="PANTHER" id="PTHR23176">
    <property type="entry name" value="RHO/RAC/CDC GTPASE-ACTIVATING PROTEIN"/>
    <property type="match status" value="1"/>
</dbReference>
<feature type="compositionally biased region" description="Polar residues" evidence="2">
    <location>
        <begin position="640"/>
        <end position="652"/>
    </location>
</feature>
<dbReference type="STRING" id="747525.W4KPB9"/>
<dbReference type="PANTHER" id="PTHR23176:SF134">
    <property type="entry name" value="RHO-TYPE GTPASE-ACTIVATING PROTEIN"/>
    <property type="match status" value="1"/>
</dbReference>
<dbReference type="GO" id="GO:0005096">
    <property type="term" value="F:GTPase activator activity"/>
    <property type="evidence" value="ECO:0007669"/>
    <property type="project" value="UniProtKB-KW"/>
</dbReference>
<evidence type="ECO:0000313" key="4">
    <source>
        <dbReference type="EMBL" id="ETW87688.1"/>
    </source>
</evidence>
<gene>
    <name evidence="4" type="ORF">HETIRDRAFT_457156</name>
</gene>
<organism evidence="4 5">
    <name type="scientific">Heterobasidion irregulare (strain TC 32-1)</name>
    <dbReference type="NCBI Taxonomy" id="747525"/>
    <lineage>
        <taxon>Eukaryota</taxon>
        <taxon>Fungi</taxon>
        <taxon>Dikarya</taxon>
        <taxon>Basidiomycota</taxon>
        <taxon>Agaricomycotina</taxon>
        <taxon>Agaricomycetes</taxon>
        <taxon>Russulales</taxon>
        <taxon>Bondarzewiaceae</taxon>
        <taxon>Heterobasidion</taxon>
        <taxon>Heterobasidion annosum species complex</taxon>
    </lineage>
</organism>
<proteinExistence type="predicted"/>
<dbReference type="GO" id="GO:0005737">
    <property type="term" value="C:cytoplasm"/>
    <property type="evidence" value="ECO:0007669"/>
    <property type="project" value="TreeGrafter"/>
</dbReference>
<name>W4KPB9_HETIT</name>
<feature type="compositionally biased region" description="Low complexity" evidence="2">
    <location>
        <begin position="179"/>
        <end position="193"/>
    </location>
</feature>
<accession>W4KPB9</accession>
<dbReference type="InterPro" id="IPR027267">
    <property type="entry name" value="AH/BAR_dom_sf"/>
</dbReference>
<dbReference type="Pfam" id="PF00611">
    <property type="entry name" value="FCH"/>
    <property type="match status" value="1"/>
</dbReference>
<dbReference type="Pfam" id="PF00620">
    <property type="entry name" value="RhoGAP"/>
    <property type="match status" value="1"/>
</dbReference>
<dbReference type="SUPFAM" id="SSF48350">
    <property type="entry name" value="GTPase activation domain, GAP"/>
    <property type="match status" value="1"/>
</dbReference>
<dbReference type="GO" id="GO:0007165">
    <property type="term" value="P:signal transduction"/>
    <property type="evidence" value="ECO:0007669"/>
    <property type="project" value="InterPro"/>
</dbReference>
<feature type="region of interest" description="Disordered" evidence="2">
    <location>
        <begin position="163"/>
        <end position="224"/>
    </location>
</feature>
<dbReference type="PROSITE" id="PS50238">
    <property type="entry name" value="RHOGAP"/>
    <property type="match status" value="1"/>
</dbReference>